<evidence type="ECO:0000313" key="2">
    <source>
        <dbReference type="EMBL" id="GLV56850.1"/>
    </source>
</evidence>
<accession>A0ABQ6FUA2</accession>
<comment type="caution">
    <text evidence="2">The sequence shown here is derived from an EMBL/GenBank/DDBJ whole genome shotgun (WGS) entry which is preliminary data.</text>
</comment>
<protein>
    <submittedName>
        <fullName evidence="2">Uncharacterized protein</fullName>
    </submittedName>
</protein>
<proteinExistence type="predicted"/>
<sequence length="100" mass="11155">MSKEIGETATEQQEPPITDDVRFEDPLQIFLCEVQGVLDGWKRDPDNGCIKNDEKLGCTEQEEGSPTTRVCRIRYCDTRPLTVGILLAILFPYPHAGGMG</sequence>
<dbReference type="Proteomes" id="UP001344906">
    <property type="component" value="Unassembled WGS sequence"/>
</dbReference>
<reference evidence="2 3" key="1">
    <citation type="submission" date="2023-02" db="EMBL/GenBank/DDBJ databases">
        <title>Dictyobacter halimunensis sp. nov., a new member of the class Ktedonobacteria from forest soil in a geothermal area.</title>
        <authorList>
            <person name="Rachmania M.K."/>
            <person name="Ningsih F."/>
            <person name="Sakai Y."/>
            <person name="Yabe S."/>
            <person name="Yokota A."/>
            <person name="Sjamsuridzal W."/>
        </authorList>
    </citation>
    <scope>NUCLEOTIDE SEQUENCE [LARGE SCALE GENOMIC DNA]</scope>
    <source>
        <strain evidence="2 3">S3.2.2.5</strain>
    </source>
</reference>
<name>A0ABQ6FUA2_9CHLR</name>
<gene>
    <name evidence="2" type="ORF">KDH_36890</name>
</gene>
<evidence type="ECO:0000256" key="1">
    <source>
        <dbReference type="SAM" id="MobiDB-lite"/>
    </source>
</evidence>
<evidence type="ECO:0000313" key="3">
    <source>
        <dbReference type="Proteomes" id="UP001344906"/>
    </source>
</evidence>
<keyword evidence="3" id="KW-1185">Reference proteome</keyword>
<organism evidence="2 3">
    <name type="scientific">Dictyobacter halimunensis</name>
    <dbReference type="NCBI Taxonomy" id="3026934"/>
    <lineage>
        <taxon>Bacteria</taxon>
        <taxon>Bacillati</taxon>
        <taxon>Chloroflexota</taxon>
        <taxon>Ktedonobacteria</taxon>
        <taxon>Ktedonobacterales</taxon>
        <taxon>Dictyobacteraceae</taxon>
        <taxon>Dictyobacter</taxon>
    </lineage>
</organism>
<dbReference type="EMBL" id="BSRI01000002">
    <property type="protein sequence ID" value="GLV56850.1"/>
    <property type="molecule type" value="Genomic_DNA"/>
</dbReference>
<feature type="region of interest" description="Disordered" evidence="1">
    <location>
        <begin position="1"/>
        <end position="20"/>
    </location>
</feature>